<dbReference type="Proteomes" id="UP001159363">
    <property type="component" value="Chromosome 5"/>
</dbReference>
<accession>A0ABQ9HCM4</accession>
<keyword evidence="2" id="KW-1185">Reference proteome</keyword>
<reference evidence="1 2" key="1">
    <citation type="submission" date="2023-02" db="EMBL/GenBank/DDBJ databases">
        <title>LHISI_Scaffold_Assembly.</title>
        <authorList>
            <person name="Stuart O.P."/>
            <person name="Cleave R."/>
            <person name="Magrath M.J.L."/>
            <person name="Mikheyev A.S."/>
        </authorList>
    </citation>
    <scope>NUCLEOTIDE SEQUENCE [LARGE SCALE GENOMIC DNA]</scope>
    <source>
        <strain evidence="1">Daus_M_001</strain>
        <tissue evidence="1">Leg muscle</tissue>
    </source>
</reference>
<proteinExistence type="predicted"/>
<evidence type="ECO:0000313" key="1">
    <source>
        <dbReference type="EMBL" id="KAJ8882007.1"/>
    </source>
</evidence>
<comment type="caution">
    <text evidence="1">The sequence shown here is derived from an EMBL/GenBank/DDBJ whole genome shotgun (WGS) entry which is preliminary data.</text>
</comment>
<protein>
    <submittedName>
        <fullName evidence="1">Uncharacterized protein</fullName>
    </submittedName>
</protein>
<organism evidence="1 2">
    <name type="scientific">Dryococelus australis</name>
    <dbReference type="NCBI Taxonomy" id="614101"/>
    <lineage>
        <taxon>Eukaryota</taxon>
        <taxon>Metazoa</taxon>
        <taxon>Ecdysozoa</taxon>
        <taxon>Arthropoda</taxon>
        <taxon>Hexapoda</taxon>
        <taxon>Insecta</taxon>
        <taxon>Pterygota</taxon>
        <taxon>Neoptera</taxon>
        <taxon>Polyneoptera</taxon>
        <taxon>Phasmatodea</taxon>
        <taxon>Verophasmatodea</taxon>
        <taxon>Anareolatae</taxon>
        <taxon>Phasmatidae</taxon>
        <taxon>Eurycanthinae</taxon>
        <taxon>Dryococelus</taxon>
    </lineage>
</organism>
<name>A0ABQ9HCM4_9NEOP</name>
<dbReference type="EMBL" id="JARBHB010000006">
    <property type="protein sequence ID" value="KAJ8882007.1"/>
    <property type="molecule type" value="Genomic_DNA"/>
</dbReference>
<evidence type="ECO:0000313" key="2">
    <source>
        <dbReference type="Proteomes" id="UP001159363"/>
    </source>
</evidence>
<gene>
    <name evidence="1" type="ORF">PR048_018495</name>
</gene>
<sequence length="246" mass="27979">MHHLVHVENRFDLILFNLLFPSIVTHGSRIPHLGQKSATVEIPENWVNIFRTARSKPSLFNVEEVQKEIAKYWLYFLDEKYRSKKTYNSSVWPTKSMPLEVRIHTSVPLCFSKYEKSAKCTQIYLLRTASPLVYKAGESGSMTQSLTIPEAESPSKALPNGRFVSDVRHRILPALRASTAGTANEMPHYGIKPHVLQSETLNDVALKPRGATYVPGESPSMPFVCESTKHQQWLLEVRDEQVAYKP</sequence>